<dbReference type="Proteomes" id="UP000266723">
    <property type="component" value="Unassembled WGS sequence"/>
</dbReference>
<keyword evidence="3" id="KW-1185">Reference proteome</keyword>
<organism evidence="1">
    <name type="scientific">Brassica cretica</name>
    <name type="common">Mustard</name>
    <dbReference type="NCBI Taxonomy" id="69181"/>
    <lineage>
        <taxon>Eukaryota</taxon>
        <taxon>Viridiplantae</taxon>
        <taxon>Streptophyta</taxon>
        <taxon>Embryophyta</taxon>
        <taxon>Tracheophyta</taxon>
        <taxon>Spermatophyta</taxon>
        <taxon>Magnoliopsida</taxon>
        <taxon>eudicotyledons</taxon>
        <taxon>Gunneridae</taxon>
        <taxon>Pentapetalae</taxon>
        <taxon>rosids</taxon>
        <taxon>malvids</taxon>
        <taxon>Brassicales</taxon>
        <taxon>Brassicaceae</taxon>
        <taxon>Brassiceae</taxon>
        <taxon>Brassica</taxon>
    </lineage>
</organism>
<name>A0A8S9GPG9_BRACR</name>
<proteinExistence type="predicted"/>
<reference evidence="1" key="1">
    <citation type="submission" date="2019-12" db="EMBL/GenBank/DDBJ databases">
        <title>Genome sequencing and annotation of Brassica cretica.</title>
        <authorList>
            <person name="Studholme D.J."/>
            <person name="Sarris P.F."/>
        </authorList>
    </citation>
    <scope>NUCLEOTIDE SEQUENCE</scope>
    <source>
        <strain evidence="1">PFS-102/07</strain>
        <tissue evidence="1">Leaf</tissue>
    </source>
</reference>
<dbReference type="EMBL" id="QGKY02001925">
    <property type="protein sequence ID" value="KAF2546744.1"/>
    <property type="molecule type" value="Genomic_DNA"/>
</dbReference>
<accession>A0A8S9GPG9</accession>
<sequence>MMKTGAVSDPRSRLKWDIFLSSQETEATVSRIVSMKRSSRHISGYGLVTWNARNLWRLWRIR</sequence>
<comment type="caution">
    <text evidence="1">The sequence shown here is derived from an EMBL/GenBank/DDBJ whole genome shotgun (WGS) entry which is preliminary data.</text>
</comment>
<evidence type="ECO:0000313" key="3">
    <source>
        <dbReference type="Proteomes" id="UP000266723"/>
    </source>
</evidence>
<dbReference type="EMBL" id="QGKV02000297">
    <property type="protein sequence ID" value="KAF3610230.1"/>
    <property type="molecule type" value="Genomic_DNA"/>
</dbReference>
<protein>
    <submittedName>
        <fullName evidence="1">Uncharacterized protein</fullName>
    </submittedName>
</protein>
<reference evidence="2 3" key="3">
    <citation type="journal article" date="2020" name="BMC Genomics">
        <title>Intraspecific diversification of the crop wild relative Brassica cretica Lam. using demographic model selection.</title>
        <authorList>
            <person name="Kioukis A."/>
            <person name="Michalopoulou V.A."/>
            <person name="Briers L."/>
            <person name="Pirintsos S."/>
            <person name="Studholme D.J."/>
            <person name="Pavlidis P."/>
            <person name="Sarris P.F."/>
        </authorList>
    </citation>
    <scope>NUCLEOTIDE SEQUENCE [LARGE SCALE GENOMIC DNA]</scope>
    <source>
        <strain evidence="3">cv. PFS-1207/04</strain>
        <strain evidence="2">PFS-1207/04</strain>
    </source>
</reference>
<dbReference type="AlphaFoldDB" id="A0A8S9GPG9"/>
<gene>
    <name evidence="2" type="ORF">DY000_02046656</name>
    <name evidence="1" type="ORF">F2Q70_00020772</name>
</gene>
<evidence type="ECO:0000313" key="2">
    <source>
        <dbReference type="EMBL" id="KAF3610230.1"/>
    </source>
</evidence>
<reference evidence="2" key="2">
    <citation type="submission" date="2019-12" db="EMBL/GenBank/DDBJ databases">
        <authorList>
            <person name="Studholme D.J."/>
            <person name="Sarris P."/>
        </authorList>
    </citation>
    <scope>NUCLEOTIDE SEQUENCE</scope>
    <source>
        <strain evidence="2">PFS-1207/04</strain>
        <tissue evidence="2">Leaf</tissue>
    </source>
</reference>
<dbReference type="OrthoDB" id="10400229at2759"/>
<evidence type="ECO:0000313" key="1">
    <source>
        <dbReference type="EMBL" id="KAF2546744.1"/>
    </source>
</evidence>